<name>A0A9N7USP3_PLEPL</name>
<feature type="compositionally biased region" description="Low complexity" evidence="1">
    <location>
        <begin position="88"/>
        <end position="97"/>
    </location>
</feature>
<evidence type="ECO:0000313" key="3">
    <source>
        <dbReference type="EMBL" id="CAB1436037.1"/>
    </source>
</evidence>
<protein>
    <recommendedName>
        <fullName evidence="5">Secreted protein</fullName>
    </recommendedName>
</protein>
<comment type="caution">
    <text evidence="3">The sequence shown here is derived from an EMBL/GenBank/DDBJ whole genome shotgun (WGS) entry which is preliminary data.</text>
</comment>
<reference evidence="3" key="1">
    <citation type="submission" date="2020-03" db="EMBL/GenBank/DDBJ databases">
        <authorList>
            <person name="Weist P."/>
        </authorList>
    </citation>
    <scope>NUCLEOTIDE SEQUENCE</scope>
</reference>
<proteinExistence type="predicted"/>
<evidence type="ECO:0000256" key="1">
    <source>
        <dbReference type="SAM" id="MobiDB-lite"/>
    </source>
</evidence>
<keyword evidence="2" id="KW-0732">Signal</keyword>
<feature type="region of interest" description="Disordered" evidence="1">
    <location>
        <begin position="84"/>
        <end position="109"/>
    </location>
</feature>
<sequence length="131" mass="14471">MFPLPLFFCRLLAAASVVPHRGRMADDWEGAELHHGPVTDLRKPVAATPPQEIMCLFVCVAAALPGTTLPMRTAQVFNMGEERRRTAFRSASTSGASPGLEDDVKERENSVQQTVLQLIHVSTQQEQQEED</sequence>
<dbReference type="AlphaFoldDB" id="A0A9N7USP3"/>
<keyword evidence="4" id="KW-1185">Reference proteome</keyword>
<feature type="signal peptide" evidence="2">
    <location>
        <begin position="1"/>
        <end position="15"/>
    </location>
</feature>
<accession>A0A9N7USP3</accession>
<evidence type="ECO:0000313" key="4">
    <source>
        <dbReference type="Proteomes" id="UP001153269"/>
    </source>
</evidence>
<evidence type="ECO:0008006" key="5">
    <source>
        <dbReference type="Google" id="ProtNLM"/>
    </source>
</evidence>
<dbReference type="Proteomes" id="UP001153269">
    <property type="component" value="Unassembled WGS sequence"/>
</dbReference>
<feature type="chain" id="PRO_5040231273" description="Secreted protein" evidence="2">
    <location>
        <begin position="16"/>
        <end position="131"/>
    </location>
</feature>
<dbReference type="EMBL" id="CADEAL010001846">
    <property type="protein sequence ID" value="CAB1436037.1"/>
    <property type="molecule type" value="Genomic_DNA"/>
</dbReference>
<gene>
    <name evidence="3" type="ORF">PLEPLA_LOCUS24051</name>
</gene>
<organism evidence="3 4">
    <name type="scientific">Pleuronectes platessa</name>
    <name type="common">European plaice</name>
    <dbReference type="NCBI Taxonomy" id="8262"/>
    <lineage>
        <taxon>Eukaryota</taxon>
        <taxon>Metazoa</taxon>
        <taxon>Chordata</taxon>
        <taxon>Craniata</taxon>
        <taxon>Vertebrata</taxon>
        <taxon>Euteleostomi</taxon>
        <taxon>Actinopterygii</taxon>
        <taxon>Neopterygii</taxon>
        <taxon>Teleostei</taxon>
        <taxon>Neoteleostei</taxon>
        <taxon>Acanthomorphata</taxon>
        <taxon>Carangaria</taxon>
        <taxon>Pleuronectiformes</taxon>
        <taxon>Pleuronectoidei</taxon>
        <taxon>Pleuronectidae</taxon>
        <taxon>Pleuronectes</taxon>
    </lineage>
</organism>
<evidence type="ECO:0000256" key="2">
    <source>
        <dbReference type="SAM" id="SignalP"/>
    </source>
</evidence>